<name>A0ABP7EQW0_9SPHN</name>
<feature type="region of interest" description="Disordered" evidence="1">
    <location>
        <begin position="67"/>
        <end position="89"/>
    </location>
</feature>
<proteinExistence type="predicted"/>
<feature type="region of interest" description="Disordered" evidence="1">
    <location>
        <begin position="1"/>
        <end position="42"/>
    </location>
</feature>
<organism evidence="3 4">
    <name type="scientific">Sphingomonas cynarae</name>
    <dbReference type="NCBI Taxonomy" id="930197"/>
    <lineage>
        <taxon>Bacteria</taxon>
        <taxon>Pseudomonadati</taxon>
        <taxon>Pseudomonadota</taxon>
        <taxon>Alphaproteobacteria</taxon>
        <taxon>Sphingomonadales</taxon>
        <taxon>Sphingomonadaceae</taxon>
        <taxon>Sphingomonas</taxon>
    </lineage>
</organism>
<feature type="compositionally biased region" description="Basic residues" evidence="1">
    <location>
        <begin position="76"/>
        <end position="89"/>
    </location>
</feature>
<evidence type="ECO:0000256" key="2">
    <source>
        <dbReference type="SAM" id="Phobius"/>
    </source>
</evidence>
<comment type="caution">
    <text evidence="3">The sequence shown here is derived from an EMBL/GenBank/DDBJ whole genome shotgun (WGS) entry which is preliminary data.</text>
</comment>
<sequence length="89" mass="9281">MSHSPPVPPANQSPYPRVEPPHEHHDSPVAPSPTVDRASSERRVRTGIAAALGIGAIAALVAGIVAANRQSPASPARKRKPKGSGKKKR</sequence>
<evidence type="ECO:0000313" key="4">
    <source>
        <dbReference type="Proteomes" id="UP001500523"/>
    </source>
</evidence>
<feature type="compositionally biased region" description="Pro residues" evidence="1">
    <location>
        <begin position="1"/>
        <end position="11"/>
    </location>
</feature>
<keyword evidence="2" id="KW-1133">Transmembrane helix</keyword>
<evidence type="ECO:0000256" key="1">
    <source>
        <dbReference type="SAM" id="MobiDB-lite"/>
    </source>
</evidence>
<gene>
    <name evidence="3" type="ORF">GCM10022268_33250</name>
</gene>
<evidence type="ECO:0000313" key="3">
    <source>
        <dbReference type="EMBL" id="GAA3722391.1"/>
    </source>
</evidence>
<keyword evidence="4" id="KW-1185">Reference proteome</keyword>
<accession>A0ABP7EQW0</accession>
<protein>
    <submittedName>
        <fullName evidence="3">Uncharacterized protein</fullName>
    </submittedName>
</protein>
<keyword evidence="2" id="KW-0472">Membrane</keyword>
<dbReference type="Proteomes" id="UP001500523">
    <property type="component" value="Unassembled WGS sequence"/>
</dbReference>
<dbReference type="RefSeq" id="WP_344694510.1">
    <property type="nucleotide sequence ID" value="NZ_BAABBF010000010.1"/>
</dbReference>
<reference evidence="4" key="1">
    <citation type="journal article" date="2019" name="Int. J. Syst. Evol. Microbiol.">
        <title>The Global Catalogue of Microorganisms (GCM) 10K type strain sequencing project: providing services to taxonomists for standard genome sequencing and annotation.</title>
        <authorList>
            <consortium name="The Broad Institute Genomics Platform"/>
            <consortium name="The Broad Institute Genome Sequencing Center for Infectious Disease"/>
            <person name="Wu L."/>
            <person name="Ma J."/>
        </authorList>
    </citation>
    <scope>NUCLEOTIDE SEQUENCE [LARGE SCALE GENOMIC DNA]</scope>
    <source>
        <strain evidence="4">JCM 17498</strain>
    </source>
</reference>
<feature type="transmembrane region" description="Helical" evidence="2">
    <location>
        <begin position="48"/>
        <end position="68"/>
    </location>
</feature>
<keyword evidence="2" id="KW-0812">Transmembrane</keyword>
<dbReference type="EMBL" id="BAABBF010000010">
    <property type="protein sequence ID" value="GAA3722391.1"/>
    <property type="molecule type" value="Genomic_DNA"/>
</dbReference>